<feature type="compositionally biased region" description="Low complexity" evidence="1">
    <location>
        <begin position="185"/>
        <end position="197"/>
    </location>
</feature>
<dbReference type="AlphaFoldDB" id="A0A2T4GY70"/>
<protein>
    <submittedName>
        <fullName evidence="2">Uncharacterized protein</fullName>
    </submittedName>
</protein>
<proteinExistence type="predicted"/>
<feature type="region of interest" description="Disordered" evidence="1">
    <location>
        <begin position="1"/>
        <end position="48"/>
    </location>
</feature>
<name>A0A2T4GY70_FUSCU</name>
<keyword evidence="3" id="KW-1185">Reference proteome</keyword>
<reference evidence="2 3" key="1">
    <citation type="submission" date="2018-02" db="EMBL/GenBank/DDBJ databases">
        <title>Fusarium culmorum secondary metabolites in fungal-bacterial-plant interactions.</title>
        <authorList>
            <person name="Schmidt R."/>
        </authorList>
    </citation>
    <scope>NUCLEOTIDE SEQUENCE [LARGE SCALE GENOMIC DNA]</scope>
    <source>
        <strain evidence="2 3">PV</strain>
    </source>
</reference>
<evidence type="ECO:0000256" key="1">
    <source>
        <dbReference type="SAM" id="MobiDB-lite"/>
    </source>
</evidence>
<feature type="region of interest" description="Disordered" evidence="1">
    <location>
        <begin position="178"/>
        <end position="200"/>
    </location>
</feature>
<dbReference type="OrthoDB" id="5362512at2759"/>
<feature type="non-terminal residue" evidence="2">
    <location>
        <position position="548"/>
    </location>
</feature>
<feature type="compositionally biased region" description="Basic and acidic residues" evidence="1">
    <location>
        <begin position="32"/>
        <end position="44"/>
    </location>
</feature>
<evidence type="ECO:0000313" key="3">
    <source>
        <dbReference type="Proteomes" id="UP000241587"/>
    </source>
</evidence>
<sequence>SEDFSCYTEQAHDAVLTRQETDSEPQLAFEKPTQREENNNENKSGKTSYYTGRPIYLKRLELVLDTEEDYTSEASSQGASETQKQERVYFATGDNQVLRLDQLPDLFDQSEAIQTHAIEIIKDTWLLSSERAVHLGYLSDRCIDLSEFRSRCYAAVEAAFEAAEHAWYEGDESPCLQDPRSGDAVTSSKESSVVKTTTDIEEDESNQQSYCCYVAMIMAARVLDASTAKEMVDGVQSGVNLDDLILNIESIKPPTESNPWETNLPDKPGYHHVYALLGTLMATAYVNQCFVIETVYLDRAISNLDVSILKKPEYPFKEFRNYLEGIHKKVQHLKIEFQRLEVDNDPRIDSVICSFCFGLRQIGGVHETEYPFNKMEFREVCENATLRCKSCLLFRDSAASLYPLLDMCWKIFGKLTTSTALLAVMYVDNLTGSPSPWNIIGTGKHVQSQVDSEITWEMVRGWIQDCVDNHEDCKSESEDRPFPTRLIFVGDNESEPHLYIPAPDQRGRYIALSHCWGNSMPIKTIKSTFDEFCRGIEVSRIQRRSMKL</sequence>
<feature type="non-terminal residue" evidence="2">
    <location>
        <position position="1"/>
    </location>
</feature>
<accession>A0A2T4GY70</accession>
<evidence type="ECO:0000313" key="2">
    <source>
        <dbReference type="EMBL" id="PTD08508.1"/>
    </source>
</evidence>
<dbReference type="OMA" id="CLMATAY"/>
<gene>
    <name evidence="2" type="ORF">FCULG_00012415</name>
</gene>
<dbReference type="Proteomes" id="UP000241587">
    <property type="component" value="Unassembled WGS sequence"/>
</dbReference>
<dbReference type="EMBL" id="PVEM01000005">
    <property type="protein sequence ID" value="PTD08508.1"/>
    <property type="molecule type" value="Genomic_DNA"/>
</dbReference>
<comment type="caution">
    <text evidence="2">The sequence shown here is derived from an EMBL/GenBank/DDBJ whole genome shotgun (WGS) entry which is preliminary data.</text>
</comment>
<organism evidence="2 3">
    <name type="scientific">Fusarium culmorum</name>
    <dbReference type="NCBI Taxonomy" id="5516"/>
    <lineage>
        <taxon>Eukaryota</taxon>
        <taxon>Fungi</taxon>
        <taxon>Dikarya</taxon>
        <taxon>Ascomycota</taxon>
        <taxon>Pezizomycotina</taxon>
        <taxon>Sordariomycetes</taxon>
        <taxon>Hypocreomycetidae</taxon>
        <taxon>Hypocreales</taxon>
        <taxon>Nectriaceae</taxon>
        <taxon>Fusarium</taxon>
    </lineage>
</organism>